<keyword evidence="6 14" id="KW-0349">Heme</keyword>
<keyword evidence="7 15" id="KW-0812">Transmembrane</keyword>
<dbReference type="GO" id="GO:0005886">
    <property type="term" value="C:plasma membrane"/>
    <property type="evidence" value="ECO:0007669"/>
    <property type="project" value="UniProtKB-SubCell"/>
</dbReference>
<feature type="transmembrane region" description="Helical" evidence="15">
    <location>
        <begin position="50"/>
        <end position="72"/>
    </location>
</feature>
<accession>A0A8J3DYT2</accession>
<protein>
    <recommendedName>
        <fullName evidence="4 14">Protoporphyrinogen IX oxidase</fullName>
        <ecNumber evidence="14">1.3.99.-</ecNumber>
    </recommendedName>
</protein>
<dbReference type="PANTHER" id="PTHR40255">
    <property type="entry name" value="UPF0093 MEMBRANE PROTEIN SLR1790"/>
    <property type="match status" value="1"/>
</dbReference>
<comment type="function">
    <text evidence="14">Catalyzes the oxidation of protoporphyrinogen IX to protoporphyrin IX.</text>
</comment>
<reference evidence="16" key="2">
    <citation type="submission" date="2020-09" db="EMBL/GenBank/DDBJ databases">
        <authorList>
            <person name="Sun Q."/>
            <person name="Sedlacek I."/>
        </authorList>
    </citation>
    <scope>NUCLEOTIDE SEQUENCE</scope>
    <source>
        <strain evidence="16">CCM 7684</strain>
    </source>
</reference>
<evidence type="ECO:0000256" key="15">
    <source>
        <dbReference type="SAM" id="Phobius"/>
    </source>
</evidence>
<comment type="catalytic activity">
    <reaction evidence="13 14">
        <text>protoporphyrinogen IX + 3 A = protoporphyrin IX + 3 AH2</text>
        <dbReference type="Rhea" id="RHEA:62000"/>
        <dbReference type="ChEBI" id="CHEBI:13193"/>
        <dbReference type="ChEBI" id="CHEBI:17499"/>
        <dbReference type="ChEBI" id="CHEBI:57306"/>
        <dbReference type="ChEBI" id="CHEBI:57307"/>
    </reaction>
</comment>
<evidence type="ECO:0000256" key="2">
    <source>
        <dbReference type="ARBA" id="ARBA00005073"/>
    </source>
</evidence>
<feature type="transmembrane region" description="Helical" evidence="15">
    <location>
        <begin position="117"/>
        <end position="135"/>
    </location>
</feature>
<comment type="pathway">
    <text evidence="2 14">Porphyrin-containing compound metabolism; protoporphyrin-IX biosynthesis; protoporphyrin-IX from protoporphyrinogen-IX: step 1/1.</text>
</comment>
<keyword evidence="17" id="KW-1185">Reference proteome</keyword>
<comment type="similarity">
    <text evidence="3 14">Belongs to the HemJ family.</text>
</comment>
<comment type="cofactor">
    <cofactor evidence="14">
        <name>heme b</name>
        <dbReference type="ChEBI" id="CHEBI:60344"/>
    </cofactor>
    <text evidence="14">Binds 1 heme b (iron(II)-protoporphyrin IX) group per subunit.</text>
</comment>
<keyword evidence="11 14" id="KW-0408">Iron</keyword>
<evidence type="ECO:0000256" key="13">
    <source>
        <dbReference type="ARBA" id="ARBA00048390"/>
    </source>
</evidence>
<gene>
    <name evidence="16" type="ORF">GCM10007276_29720</name>
</gene>
<dbReference type="InterPro" id="IPR005265">
    <property type="entry name" value="HemJ-like"/>
</dbReference>
<evidence type="ECO:0000256" key="1">
    <source>
        <dbReference type="ARBA" id="ARBA00004651"/>
    </source>
</evidence>
<comment type="caution">
    <text evidence="16">The sequence shown here is derived from an EMBL/GenBank/DDBJ whole genome shotgun (WGS) entry which is preliminary data.</text>
</comment>
<reference evidence="16" key="1">
    <citation type="journal article" date="2014" name="Int. J. Syst. Evol. Microbiol.">
        <title>Complete genome sequence of Corynebacterium casei LMG S-19264T (=DSM 44701T), isolated from a smear-ripened cheese.</title>
        <authorList>
            <consortium name="US DOE Joint Genome Institute (JGI-PGF)"/>
            <person name="Walter F."/>
            <person name="Albersmeier A."/>
            <person name="Kalinowski J."/>
            <person name="Ruckert C."/>
        </authorList>
    </citation>
    <scope>NUCLEOTIDE SEQUENCE</scope>
    <source>
        <strain evidence="16">CCM 7684</strain>
    </source>
</reference>
<dbReference type="RefSeq" id="WP_229729494.1">
    <property type="nucleotide sequence ID" value="NZ_BMCP01000004.1"/>
</dbReference>
<keyword evidence="9 15" id="KW-1133">Transmembrane helix</keyword>
<dbReference type="Pfam" id="PF03653">
    <property type="entry name" value="UPF0093"/>
    <property type="match status" value="1"/>
</dbReference>
<comment type="subcellular location">
    <subcellularLocation>
        <location evidence="1">Cell membrane</location>
        <topology evidence="1">Multi-pass membrane protein</topology>
    </subcellularLocation>
</comment>
<dbReference type="Proteomes" id="UP000602745">
    <property type="component" value="Unassembled WGS sequence"/>
</dbReference>
<evidence type="ECO:0000256" key="9">
    <source>
        <dbReference type="ARBA" id="ARBA00022989"/>
    </source>
</evidence>
<dbReference type="PANTHER" id="PTHR40255:SF1">
    <property type="entry name" value="PROTOPORPHYRINOGEN IX OXIDASE"/>
    <property type="match status" value="1"/>
</dbReference>
<dbReference type="GO" id="GO:0046872">
    <property type="term" value="F:metal ion binding"/>
    <property type="evidence" value="ECO:0007669"/>
    <property type="project" value="UniProtKB-UniRule"/>
</dbReference>
<organism evidence="16 17">
    <name type="scientific">Agaricicola taiwanensis</name>
    <dbReference type="NCBI Taxonomy" id="591372"/>
    <lineage>
        <taxon>Bacteria</taxon>
        <taxon>Pseudomonadati</taxon>
        <taxon>Pseudomonadota</taxon>
        <taxon>Alphaproteobacteria</taxon>
        <taxon>Rhodobacterales</taxon>
        <taxon>Paracoccaceae</taxon>
        <taxon>Agaricicola</taxon>
    </lineage>
</organism>
<proteinExistence type="inferred from homology"/>
<evidence type="ECO:0000256" key="11">
    <source>
        <dbReference type="ARBA" id="ARBA00023004"/>
    </source>
</evidence>
<dbReference type="PIRSF" id="PIRSF004638">
    <property type="entry name" value="UCP004638"/>
    <property type="match status" value="1"/>
</dbReference>
<dbReference type="EMBL" id="BMCP01000004">
    <property type="protein sequence ID" value="GGE50734.1"/>
    <property type="molecule type" value="Genomic_DNA"/>
</dbReference>
<dbReference type="EC" id="1.3.99.-" evidence="14"/>
<evidence type="ECO:0000256" key="14">
    <source>
        <dbReference type="PIRNR" id="PIRNR004638"/>
    </source>
</evidence>
<evidence type="ECO:0000256" key="5">
    <source>
        <dbReference type="ARBA" id="ARBA00022475"/>
    </source>
</evidence>
<evidence type="ECO:0000256" key="8">
    <source>
        <dbReference type="ARBA" id="ARBA00022723"/>
    </source>
</evidence>
<keyword evidence="8 14" id="KW-0479">Metal-binding</keyword>
<name>A0A8J3DYT2_9RHOB</name>
<sequence>MTLVWLKLAHIAALVVWCGGLLLLPSLFAERGRLPKGPDLWRLQRYARHAYTQLICPAAFVAVATGIGLVFYQEVFTTWFALKLAFVGLLVGFHMRHGFLILNVFDEDRRYARWRSRFATAITTVIIAAILWIVLAKPPIAYQVPDWLRPGGLQSLSETMMPMP</sequence>
<dbReference type="GO" id="GO:0070818">
    <property type="term" value="F:protoporphyrinogen oxidase activity"/>
    <property type="evidence" value="ECO:0007669"/>
    <property type="project" value="UniProtKB-UniRule"/>
</dbReference>
<evidence type="ECO:0000256" key="3">
    <source>
        <dbReference type="ARBA" id="ARBA00006501"/>
    </source>
</evidence>
<keyword evidence="5 14" id="KW-1003">Cell membrane</keyword>
<evidence type="ECO:0000313" key="17">
    <source>
        <dbReference type="Proteomes" id="UP000602745"/>
    </source>
</evidence>
<keyword evidence="10" id="KW-0560">Oxidoreductase</keyword>
<evidence type="ECO:0000256" key="7">
    <source>
        <dbReference type="ARBA" id="ARBA00022692"/>
    </source>
</evidence>
<keyword evidence="12 14" id="KW-0472">Membrane</keyword>
<dbReference type="UniPathway" id="UPA00251">
    <property type="reaction ID" value="UER00324"/>
</dbReference>
<evidence type="ECO:0000256" key="6">
    <source>
        <dbReference type="ARBA" id="ARBA00022617"/>
    </source>
</evidence>
<feature type="transmembrane region" description="Helical" evidence="15">
    <location>
        <begin position="6"/>
        <end position="29"/>
    </location>
</feature>
<evidence type="ECO:0000256" key="4">
    <source>
        <dbReference type="ARBA" id="ARBA00017504"/>
    </source>
</evidence>
<evidence type="ECO:0000256" key="10">
    <source>
        <dbReference type="ARBA" id="ARBA00023002"/>
    </source>
</evidence>
<dbReference type="GO" id="GO:0006782">
    <property type="term" value="P:protoporphyrinogen IX biosynthetic process"/>
    <property type="evidence" value="ECO:0007669"/>
    <property type="project" value="UniProtKB-UniRule"/>
</dbReference>
<evidence type="ECO:0000313" key="16">
    <source>
        <dbReference type="EMBL" id="GGE50734.1"/>
    </source>
</evidence>
<dbReference type="AlphaFoldDB" id="A0A8J3DYT2"/>
<evidence type="ECO:0000256" key="12">
    <source>
        <dbReference type="ARBA" id="ARBA00023136"/>
    </source>
</evidence>